<accession>A0ACD4CYI6</accession>
<protein>
    <submittedName>
        <fullName evidence="1">BrnT family toxin</fullName>
    </submittedName>
</protein>
<reference evidence="1" key="1">
    <citation type="submission" date="2022-09" db="EMBL/GenBank/DDBJ databases">
        <title>Interaction between co-microsymbionts with complementary sets of symbiotic genes in legume-rhizobium systems.</title>
        <authorList>
            <person name="Safronova V."/>
            <person name="Sazanova A."/>
            <person name="Afonin A."/>
            <person name="Chirak E."/>
        </authorList>
    </citation>
    <scope>NUCLEOTIDE SEQUENCE</scope>
    <source>
        <strain evidence="1">A18/3m</strain>
    </source>
</reference>
<dbReference type="EMBL" id="CP104972">
    <property type="protein sequence ID" value="UXN58650.1"/>
    <property type="molecule type" value="Genomic_DNA"/>
</dbReference>
<evidence type="ECO:0000313" key="1">
    <source>
        <dbReference type="EMBL" id="UXN58650.1"/>
    </source>
</evidence>
<proteinExistence type="predicted"/>
<sequence>MQITWDENKRIRNLEKHGYDFADLDMEFFAASTVLPSKRNRMMAIGVLRNNVIAVVFARLGREGLSVISMRAASQKERRFYDHQTSY</sequence>
<dbReference type="Proteomes" id="UP001061991">
    <property type="component" value="Plasmid p_unnamed1"/>
</dbReference>
<organism evidence="1 2">
    <name type="scientific">Phyllobacterium zundukense</name>
    <dbReference type="NCBI Taxonomy" id="1867719"/>
    <lineage>
        <taxon>Bacteria</taxon>
        <taxon>Pseudomonadati</taxon>
        <taxon>Pseudomonadota</taxon>
        <taxon>Alphaproteobacteria</taxon>
        <taxon>Hyphomicrobiales</taxon>
        <taxon>Phyllobacteriaceae</taxon>
        <taxon>Phyllobacterium</taxon>
    </lineage>
</organism>
<name>A0ACD4CYI6_9HYPH</name>
<gene>
    <name evidence="1" type="ORF">N8E88_11740</name>
</gene>
<geneLocation type="plasmid" evidence="1 2">
    <name>p_unnamed1</name>
</geneLocation>
<evidence type="ECO:0000313" key="2">
    <source>
        <dbReference type="Proteomes" id="UP001061991"/>
    </source>
</evidence>
<keyword evidence="1" id="KW-0614">Plasmid</keyword>
<keyword evidence="2" id="KW-1185">Reference proteome</keyword>